<dbReference type="AlphaFoldDB" id="A0A5S3WKJ0"/>
<accession>A0A5S3WKJ0</accession>
<proteinExistence type="predicted"/>
<gene>
    <name evidence="1" type="ORF">CWB99_15960</name>
</gene>
<name>A0A5S3WKJ0_9GAMM</name>
<reference evidence="2" key="2">
    <citation type="submission" date="2019-06" db="EMBL/GenBank/DDBJ databases">
        <title>Co-occurence of chitin degradation, pigmentation and bioactivity in marine Pseudoalteromonas.</title>
        <authorList>
            <person name="Sonnenschein E.C."/>
            <person name="Bech P.K."/>
        </authorList>
    </citation>
    <scope>NUCLEOTIDE SEQUENCE [LARGE SCALE GENOMIC DNA]</scope>
    <source>
        <strain evidence="2">S2676</strain>
    </source>
</reference>
<organism evidence="1 2">
    <name type="scientific">Pseudoalteromonas rubra</name>
    <dbReference type="NCBI Taxonomy" id="43658"/>
    <lineage>
        <taxon>Bacteria</taxon>
        <taxon>Pseudomonadati</taxon>
        <taxon>Pseudomonadota</taxon>
        <taxon>Gammaproteobacteria</taxon>
        <taxon>Alteromonadales</taxon>
        <taxon>Pseudoalteromonadaceae</taxon>
        <taxon>Pseudoalteromonas</taxon>
    </lineage>
</organism>
<evidence type="ECO:0000313" key="2">
    <source>
        <dbReference type="Proteomes" id="UP000310249"/>
    </source>
</evidence>
<evidence type="ECO:0000313" key="1">
    <source>
        <dbReference type="EMBL" id="TMP27211.1"/>
    </source>
</evidence>
<protein>
    <submittedName>
        <fullName evidence="1">Uncharacterized protein</fullName>
    </submittedName>
</protein>
<dbReference type="Proteomes" id="UP000310249">
    <property type="component" value="Unassembled WGS sequence"/>
</dbReference>
<reference evidence="1 2" key="1">
    <citation type="submission" date="2018-01" db="EMBL/GenBank/DDBJ databases">
        <authorList>
            <person name="Paulsen S."/>
            <person name="Gram L.K."/>
        </authorList>
    </citation>
    <scope>NUCLEOTIDE SEQUENCE [LARGE SCALE GENOMIC DNA]</scope>
    <source>
        <strain evidence="1 2">S2676</strain>
    </source>
</reference>
<comment type="caution">
    <text evidence="1">The sequence shown here is derived from an EMBL/GenBank/DDBJ whole genome shotgun (WGS) entry which is preliminary data.</text>
</comment>
<sequence length="101" mass="11322">MHFVAVRHIPPTQPINVGLLQINIDPYASRLLILDRHTNKLIAALKPNGARVRRFMPAQYTIDPKLMVIMLDDTKVYNAAIVDHVQAQIVDLVTLDSSALI</sequence>
<dbReference type="EMBL" id="PNCI01000036">
    <property type="protein sequence ID" value="TMP27211.1"/>
    <property type="molecule type" value="Genomic_DNA"/>
</dbReference>